<gene>
    <name evidence="9" type="ORF">C0Z18_13095</name>
</gene>
<feature type="transmembrane region" description="Helical" evidence="7">
    <location>
        <begin position="140"/>
        <end position="162"/>
    </location>
</feature>
<dbReference type="GO" id="GO:0055085">
    <property type="term" value="P:transmembrane transport"/>
    <property type="evidence" value="ECO:0007669"/>
    <property type="project" value="InterPro"/>
</dbReference>
<dbReference type="InterPro" id="IPR035906">
    <property type="entry name" value="MetI-like_sf"/>
</dbReference>
<dbReference type="CDD" id="cd06261">
    <property type="entry name" value="TM_PBP2"/>
    <property type="match status" value="1"/>
</dbReference>
<protein>
    <submittedName>
        <fullName evidence="9">Carbohydrate ABC transporter permease</fullName>
    </submittedName>
</protein>
<feature type="transmembrane region" description="Helical" evidence="7">
    <location>
        <begin position="16"/>
        <end position="40"/>
    </location>
</feature>
<comment type="subcellular location">
    <subcellularLocation>
        <location evidence="1 7">Cell membrane</location>
        <topology evidence="1 7">Multi-pass membrane protein</topology>
    </subcellularLocation>
</comment>
<dbReference type="PANTHER" id="PTHR43744:SF12">
    <property type="entry name" value="ABC TRANSPORTER PERMEASE PROTEIN MG189-RELATED"/>
    <property type="match status" value="1"/>
</dbReference>
<dbReference type="InterPro" id="IPR000515">
    <property type="entry name" value="MetI-like"/>
</dbReference>
<dbReference type="OrthoDB" id="369039at2"/>
<dbReference type="Proteomes" id="UP000235616">
    <property type="component" value="Unassembled WGS sequence"/>
</dbReference>
<keyword evidence="10" id="KW-1185">Reference proteome</keyword>
<feature type="transmembrane region" description="Helical" evidence="7">
    <location>
        <begin position="112"/>
        <end position="134"/>
    </location>
</feature>
<evidence type="ECO:0000259" key="8">
    <source>
        <dbReference type="PROSITE" id="PS50928"/>
    </source>
</evidence>
<keyword evidence="4 7" id="KW-0812">Transmembrane</keyword>
<feature type="transmembrane region" description="Helical" evidence="7">
    <location>
        <begin position="79"/>
        <end position="100"/>
    </location>
</feature>
<feature type="transmembrane region" description="Helical" evidence="7">
    <location>
        <begin position="241"/>
        <end position="265"/>
    </location>
</feature>
<dbReference type="PROSITE" id="PS50928">
    <property type="entry name" value="ABC_TM1"/>
    <property type="match status" value="1"/>
</dbReference>
<name>A0A2N7VRJ0_9BURK</name>
<proteinExistence type="inferred from homology"/>
<keyword evidence="3" id="KW-1003">Cell membrane</keyword>
<dbReference type="GO" id="GO:0005886">
    <property type="term" value="C:plasma membrane"/>
    <property type="evidence" value="ECO:0007669"/>
    <property type="project" value="UniProtKB-SubCell"/>
</dbReference>
<organism evidence="9 10">
    <name type="scientific">Trinickia dabaoshanensis</name>
    <dbReference type="NCBI Taxonomy" id="564714"/>
    <lineage>
        <taxon>Bacteria</taxon>
        <taxon>Pseudomonadati</taxon>
        <taxon>Pseudomonadota</taxon>
        <taxon>Betaproteobacteria</taxon>
        <taxon>Burkholderiales</taxon>
        <taxon>Burkholderiaceae</taxon>
        <taxon>Trinickia</taxon>
    </lineage>
</organism>
<evidence type="ECO:0000256" key="6">
    <source>
        <dbReference type="ARBA" id="ARBA00023136"/>
    </source>
</evidence>
<comment type="caution">
    <text evidence="9">The sequence shown here is derived from an EMBL/GenBank/DDBJ whole genome shotgun (WGS) entry which is preliminary data.</text>
</comment>
<evidence type="ECO:0000313" key="10">
    <source>
        <dbReference type="Proteomes" id="UP000235616"/>
    </source>
</evidence>
<evidence type="ECO:0000313" key="9">
    <source>
        <dbReference type="EMBL" id="PMS19756.1"/>
    </source>
</evidence>
<keyword evidence="5 7" id="KW-1133">Transmembrane helix</keyword>
<comment type="similarity">
    <text evidence="7">Belongs to the binding-protein-dependent transport system permease family.</text>
</comment>
<sequence length="281" mass="30884">MAASTIRETALAKRGVSYVLALVWLAVTTLPFLFVIVTSFKSQEESFSGSVWALPQRIDLSQYASILQGPFFTYLRNSLWVVGVSVLLIVVLSSMAAYAFARLDFPFGKTLFGLVVAAMVVPIHATLVPIYLLIRNIGLYDTAFALIGPYVAFSLPISIFILTEFMRQIPRELEEAACLDGCGPLKIFWRIYFPLSTPGLATVAIYNAVALWNEFIFAYVLTSTPGHRTLPLAIWDFQGQYSSNVPAMLAVVTLTSLPLIAVYAFGQERVIKGMMAGSLKG</sequence>
<reference evidence="9 10" key="1">
    <citation type="submission" date="2018-01" db="EMBL/GenBank/DDBJ databases">
        <title>Whole genome analyses suggest that Burkholderia sensu lato contains two further novel genera in the rhizoxinica-symbiotica group Mycetohabitans gen. nov., and Trinickia gen. nov.: implications for the evolution of diazotrophy and nodulation in the Burkholderiaceae.</title>
        <authorList>
            <person name="Estrada-de los Santos P."/>
            <person name="Palmer M."/>
            <person name="Chavez-Ramirez B."/>
            <person name="Beukes C."/>
            <person name="Steenkamp E.T."/>
            <person name="Hirsch A.M."/>
            <person name="Manyaka P."/>
            <person name="Maluk M."/>
            <person name="Lafos M."/>
            <person name="Crook M."/>
            <person name="Gross E."/>
            <person name="Simon M.F."/>
            <person name="Bueno dos Reis Junior F."/>
            <person name="Poole P.S."/>
            <person name="Venter S.N."/>
            <person name="James E.K."/>
        </authorList>
    </citation>
    <scope>NUCLEOTIDE SEQUENCE [LARGE SCALE GENOMIC DNA]</scope>
    <source>
        <strain evidence="9 10">GIMN1.004</strain>
    </source>
</reference>
<dbReference type="EMBL" id="PNYA01000010">
    <property type="protein sequence ID" value="PMS19756.1"/>
    <property type="molecule type" value="Genomic_DNA"/>
</dbReference>
<accession>A0A2N7VRJ0</accession>
<evidence type="ECO:0000256" key="2">
    <source>
        <dbReference type="ARBA" id="ARBA00022448"/>
    </source>
</evidence>
<dbReference type="Gene3D" id="1.10.3720.10">
    <property type="entry name" value="MetI-like"/>
    <property type="match status" value="1"/>
</dbReference>
<dbReference type="RefSeq" id="WP_102645828.1">
    <property type="nucleotide sequence ID" value="NZ_PNYA01000010.1"/>
</dbReference>
<dbReference type="SUPFAM" id="SSF161098">
    <property type="entry name" value="MetI-like"/>
    <property type="match status" value="1"/>
</dbReference>
<dbReference type="AlphaFoldDB" id="A0A2N7VRJ0"/>
<evidence type="ECO:0000256" key="3">
    <source>
        <dbReference type="ARBA" id="ARBA00022475"/>
    </source>
</evidence>
<keyword evidence="2 7" id="KW-0813">Transport</keyword>
<evidence type="ECO:0000256" key="7">
    <source>
        <dbReference type="RuleBase" id="RU363032"/>
    </source>
</evidence>
<keyword evidence="6 7" id="KW-0472">Membrane</keyword>
<evidence type="ECO:0000256" key="5">
    <source>
        <dbReference type="ARBA" id="ARBA00022989"/>
    </source>
</evidence>
<feature type="domain" description="ABC transmembrane type-1" evidence="8">
    <location>
        <begin position="75"/>
        <end position="266"/>
    </location>
</feature>
<dbReference type="Pfam" id="PF00528">
    <property type="entry name" value="BPD_transp_1"/>
    <property type="match status" value="1"/>
</dbReference>
<evidence type="ECO:0000256" key="1">
    <source>
        <dbReference type="ARBA" id="ARBA00004651"/>
    </source>
</evidence>
<dbReference type="PANTHER" id="PTHR43744">
    <property type="entry name" value="ABC TRANSPORTER PERMEASE PROTEIN MG189-RELATED-RELATED"/>
    <property type="match status" value="1"/>
</dbReference>
<evidence type="ECO:0000256" key="4">
    <source>
        <dbReference type="ARBA" id="ARBA00022692"/>
    </source>
</evidence>